<sequence length="162" mass="17560">MIFLDSYKLAEEVIIKAKDQLVRIGTAESCTGGMLSCYLTAVPGSSQVFERGYVTYTEKSKREVLMVSSKVLNEQGAVSEEVARQMLSGLFELSSVHMGISITGVAGPSGGSSTTPVGLVYIGYGSRGDIKCKKYTFVGDRNEIRQQATVESLRLLIKLLSF</sequence>
<dbReference type="Pfam" id="PF02464">
    <property type="entry name" value="CinA"/>
    <property type="match status" value="1"/>
</dbReference>
<evidence type="ECO:0000313" key="2">
    <source>
        <dbReference type="EMBL" id="KIE05947.1"/>
    </source>
</evidence>
<keyword evidence="3" id="KW-1185">Reference proteome</keyword>
<name>A0A0C1MV04_9RICK</name>
<dbReference type="EMBL" id="JSWE01000058">
    <property type="protein sequence ID" value="KIE05947.1"/>
    <property type="molecule type" value="Genomic_DNA"/>
</dbReference>
<reference evidence="2 3" key="1">
    <citation type="submission" date="2014-11" db="EMBL/GenBank/DDBJ databases">
        <title>A Rickettsiales Symbiont of Amoebae With Ancient Features.</title>
        <authorList>
            <person name="Schulz F."/>
            <person name="Martijn J."/>
            <person name="Wascher F."/>
            <person name="Kostanjsek R."/>
            <person name="Ettema T.J."/>
            <person name="Horn M."/>
        </authorList>
    </citation>
    <scope>NUCLEOTIDE SEQUENCE [LARGE SCALE GENOMIC DNA]</scope>
    <source>
        <strain evidence="2 3">UWC36</strain>
    </source>
</reference>
<protein>
    <recommendedName>
        <fullName evidence="1">CinA C-terminal domain-containing protein</fullName>
    </recommendedName>
</protein>
<feature type="domain" description="CinA C-terminal" evidence="1">
    <location>
        <begin position="8"/>
        <end position="159"/>
    </location>
</feature>
<dbReference type="NCBIfam" id="TIGR00199">
    <property type="entry name" value="PncC_domain"/>
    <property type="match status" value="1"/>
</dbReference>
<dbReference type="SUPFAM" id="SSF142433">
    <property type="entry name" value="CinA-like"/>
    <property type="match status" value="1"/>
</dbReference>
<organism evidence="2 3">
    <name type="scientific">Candidatus Jidaibacter acanthamoebae</name>
    <dbReference type="NCBI Taxonomy" id="86105"/>
    <lineage>
        <taxon>Bacteria</taxon>
        <taxon>Pseudomonadati</taxon>
        <taxon>Pseudomonadota</taxon>
        <taxon>Alphaproteobacteria</taxon>
        <taxon>Rickettsiales</taxon>
        <taxon>Candidatus Midichloriaceae</taxon>
        <taxon>Candidatus Jidaibacter</taxon>
    </lineage>
</organism>
<gene>
    <name evidence="2" type="ORF">NF27_CG01270</name>
</gene>
<comment type="caution">
    <text evidence="2">The sequence shown here is derived from an EMBL/GenBank/DDBJ whole genome shotgun (WGS) entry which is preliminary data.</text>
</comment>
<proteinExistence type="predicted"/>
<dbReference type="AlphaFoldDB" id="A0A0C1MV04"/>
<evidence type="ECO:0000259" key="1">
    <source>
        <dbReference type="Pfam" id="PF02464"/>
    </source>
</evidence>
<dbReference type="OrthoDB" id="9801454at2"/>
<evidence type="ECO:0000313" key="3">
    <source>
        <dbReference type="Proteomes" id="UP000031258"/>
    </source>
</evidence>
<dbReference type="STRING" id="86105.NF27_CG01270"/>
<dbReference type="InterPro" id="IPR036653">
    <property type="entry name" value="CinA-like_C"/>
</dbReference>
<accession>A0A0C1MV04</accession>
<dbReference type="InterPro" id="IPR008136">
    <property type="entry name" value="CinA_C"/>
</dbReference>
<dbReference type="Gene3D" id="3.90.950.20">
    <property type="entry name" value="CinA-like"/>
    <property type="match status" value="1"/>
</dbReference>
<dbReference type="Proteomes" id="UP000031258">
    <property type="component" value="Unassembled WGS sequence"/>
</dbReference>
<dbReference type="RefSeq" id="WP_039455207.1">
    <property type="nucleotide sequence ID" value="NZ_JSWE01000058.1"/>
</dbReference>